<dbReference type="Proteomes" id="UP001470230">
    <property type="component" value="Unassembled WGS sequence"/>
</dbReference>
<accession>A0ABR2KBX7</accession>
<dbReference type="InterPro" id="IPR001394">
    <property type="entry name" value="Peptidase_C19_UCH"/>
</dbReference>
<dbReference type="SUPFAM" id="SSF54001">
    <property type="entry name" value="Cysteine proteinases"/>
    <property type="match status" value="1"/>
</dbReference>
<name>A0ABR2KBX7_9EUKA</name>
<dbReference type="InterPro" id="IPR028889">
    <property type="entry name" value="USP"/>
</dbReference>
<dbReference type="Gene3D" id="3.90.70.10">
    <property type="entry name" value="Cysteine proteinases"/>
    <property type="match status" value="1"/>
</dbReference>
<evidence type="ECO:0000313" key="3">
    <source>
        <dbReference type="EMBL" id="KAK8887972.1"/>
    </source>
</evidence>
<feature type="compositionally biased region" description="Low complexity" evidence="1">
    <location>
        <begin position="85"/>
        <end position="94"/>
    </location>
</feature>
<protein>
    <recommendedName>
        <fullName evidence="2">USP domain-containing protein</fullName>
    </recommendedName>
</protein>
<reference evidence="3 4" key="1">
    <citation type="submission" date="2024-04" db="EMBL/GenBank/DDBJ databases">
        <title>Tritrichomonas musculus Genome.</title>
        <authorList>
            <person name="Alves-Ferreira E."/>
            <person name="Grigg M."/>
            <person name="Lorenzi H."/>
            <person name="Galac M."/>
        </authorList>
    </citation>
    <scope>NUCLEOTIDE SEQUENCE [LARGE SCALE GENOMIC DNA]</scope>
    <source>
        <strain evidence="3 4">EAF2021</strain>
    </source>
</reference>
<evidence type="ECO:0000256" key="1">
    <source>
        <dbReference type="SAM" id="MobiDB-lite"/>
    </source>
</evidence>
<evidence type="ECO:0000313" key="4">
    <source>
        <dbReference type="Proteomes" id="UP001470230"/>
    </source>
</evidence>
<sequence>MFTLSNKLFTLVMEIDSMDKDEPYVFPEELINQLFGIYGNLFIEENGSFSSEKKNTIYTLSDISFHNRGSKAKNRMFIGSTGIFSSSKQNSNDSQQKENEQENIQSIPVKKKSVKKMKRMEFKIINSYGPSFNTEIGSNLCFFNQSLQLILHCQFIYDWLQEKTPSKIKSECLINLYFIAHQYYNMSNDCLFEIIPAYQILVDLCLKKLNLTYGDMGDISDAIEAILSQFHFETPSTKKNYTSAFEIDFEYINYDNSEITQIYSNSLIIYNIEDQYSMPCSCVENVIIIPEIKSFAKKYNNTKWINYNLQYNESTQSYVPFNTREMKSLSESIQASFYPKTNQVYSYKKAVDSGNHPELIVSDNINYCIQTFNSFPAFLIIKINYIQSRTDNLKIDQKLIFQKLNSARIEYELIGLIYFSINHYFSLFVSHNNGKGSKWILYNDTIVPQFFEGLFEDAIIYFNLGHIDPCIVLYAKY</sequence>
<dbReference type="Pfam" id="PF00443">
    <property type="entry name" value="UCH"/>
    <property type="match status" value="1"/>
</dbReference>
<feature type="region of interest" description="Disordered" evidence="1">
    <location>
        <begin position="85"/>
        <end position="105"/>
    </location>
</feature>
<proteinExistence type="predicted"/>
<organism evidence="3 4">
    <name type="scientific">Tritrichomonas musculus</name>
    <dbReference type="NCBI Taxonomy" id="1915356"/>
    <lineage>
        <taxon>Eukaryota</taxon>
        <taxon>Metamonada</taxon>
        <taxon>Parabasalia</taxon>
        <taxon>Tritrichomonadida</taxon>
        <taxon>Tritrichomonadidae</taxon>
        <taxon>Tritrichomonas</taxon>
    </lineage>
</organism>
<comment type="caution">
    <text evidence="3">The sequence shown here is derived from an EMBL/GenBank/DDBJ whole genome shotgun (WGS) entry which is preliminary data.</text>
</comment>
<feature type="domain" description="USP" evidence="2">
    <location>
        <begin position="132"/>
        <end position="477"/>
    </location>
</feature>
<gene>
    <name evidence="3" type="ORF">M9Y10_039031</name>
</gene>
<dbReference type="EMBL" id="JAPFFF010000006">
    <property type="protein sequence ID" value="KAK8887972.1"/>
    <property type="molecule type" value="Genomic_DNA"/>
</dbReference>
<dbReference type="InterPro" id="IPR038765">
    <property type="entry name" value="Papain-like_cys_pep_sf"/>
</dbReference>
<dbReference type="PROSITE" id="PS50235">
    <property type="entry name" value="USP_3"/>
    <property type="match status" value="1"/>
</dbReference>
<keyword evidence="4" id="KW-1185">Reference proteome</keyword>
<evidence type="ECO:0000259" key="2">
    <source>
        <dbReference type="PROSITE" id="PS50235"/>
    </source>
</evidence>